<evidence type="ECO:0000256" key="3">
    <source>
        <dbReference type="ARBA" id="ARBA00022741"/>
    </source>
</evidence>
<dbReference type="PANTHER" id="PTHR33463:SF197">
    <property type="entry name" value="DOMAIN-CONTAINING DISEASE RESISTANCE PROTEIN, PUTATIVE-RELATED"/>
    <property type="match status" value="1"/>
</dbReference>
<dbReference type="RefSeq" id="XP_021281814.1">
    <property type="nucleotide sequence ID" value="XM_021426139.1"/>
</dbReference>
<proteinExistence type="inferred from homology"/>
<dbReference type="OrthoDB" id="1747797at2759"/>
<dbReference type="SMART" id="SM00382">
    <property type="entry name" value="AAA"/>
    <property type="match status" value="1"/>
</dbReference>
<comment type="similarity">
    <text evidence="1">Belongs to the disease resistance NB-LRR family.</text>
</comment>
<keyword evidence="8" id="KW-1185">Reference proteome</keyword>
<keyword evidence="6" id="KW-0175">Coiled coil</keyword>
<keyword evidence="4" id="KW-0611">Plant defense</keyword>
<evidence type="ECO:0000256" key="6">
    <source>
        <dbReference type="SAM" id="Coils"/>
    </source>
</evidence>
<dbReference type="Pfam" id="PF23598">
    <property type="entry name" value="LRR_14"/>
    <property type="match status" value="1"/>
</dbReference>
<evidence type="ECO:0000256" key="4">
    <source>
        <dbReference type="ARBA" id="ARBA00022821"/>
    </source>
</evidence>
<evidence type="ECO:0000313" key="8">
    <source>
        <dbReference type="Proteomes" id="UP000504621"/>
    </source>
</evidence>
<keyword evidence="5" id="KW-0067">ATP-binding</keyword>
<keyword evidence="2" id="KW-0677">Repeat</keyword>
<dbReference type="GO" id="GO:0006952">
    <property type="term" value="P:defense response"/>
    <property type="evidence" value="ECO:0007669"/>
    <property type="project" value="UniProtKB-KW"/>
</dbReference>
<feature type="coiled-coil region" evidence="6">
    <location>
        <begin position="33"/>
        <end position="96"/>
    </location>
</feature>
<dbReference type="Gene3D" id="3.40.50.300">
    <property type="entry name" value="P-loop containing nucleotide triphosphate hydrolases"/>
    <property type="match status" value="1"/>
</dbReference>
<sequence>MEIVSSIVTMAAEYTISTIKNHFRYLCNHENQVRTLKNQVESLKDAKERVQHSVDTAKRNGEEIEHDVDTWLTTVNNKIAEEVEKVIQDEEKAKKKCFLGLCPSFWTRYRLSMDAEEEAKAVAELLEQGKFDRVSYRAAPQGIILASVKGFEAFESRTMVFNGIMEALKDASINIIGVHGMGGVGKTTLVKEVARLVKEGKLFDSVVMATVTQTLDVEKIQDQVADLLGLKFEEQSMVGRALRLRERLKKEEKILVVLDDIWARLDLEEVGIPFGNEHEGCTILLTSRDLDVLSSGMDTQKNFAVGLLNEEEAWDLFKKMAGDSVESCDVQPTAMEVAKKCAGLPIAIATVARALRNKRLFEWENALRELKRPSSRSFTGITADVYSAIELSYNYLEDEEVKFTFLLCSLIGHNGHVEYLLKCIMGLGSFRGVNTIKEARNKVLTVVSKLKSSCLLLDSYDDERFDIHDVVRDVAISIASRDRHMFVLRAGDVLKEWPDTDCSVILLSSPNISELPDELECSHLSFFSMAHDGLLKIPANFFRRTERLKVLDLTRMQFPSLPQSINLLTNLHTLCLHECALEDISVIGKLKNLEILSLESSDIKELPKEIAQLTRLRLLGLTYCTKLKIIPPNILSNLSKLEELYLNDSFVQWEDEVQGSERRNASLEELKHLSHLATLYVNIPNAQIIPERLFSEKLDRYKIIIGDGAWDWYDEHECSRTLRLKLDTCIYLDHGVKLLLKKTEDLYVDQLEGIKNVVAELNNGEDFPHLKKLHIQNGLEVRYIATEKTQFSQLQSMTLDDLPHLISFSSEDKMSSTSQQEQGNTSTKPLFDKQIVFPQLKSLRLSSIKIERIWHNQLSETYCYCLPNLKSFIIKGCDNLQHVLLPSVARSLVHLEHFEIMDCKCLTEIIFTEEIKEEQKDVICFPVLNSLKIENLSNLIKFGSGNYNIEFPLLKVLEIEKCPNLKEFISATKMEGKYESSIQALFNEKAAVPSLEKMRLSSLRNVKMIFHDQLLAGPLDSQLRKLDIYDLPQLKHVWNKDPQGSLTFQNLRKVRVSRCESLKNLFPASIAKDLPQLEDLTLNSCGVEEIVSFREGLEQPVRFKFPRVSSLELTDLEELKCFYPGQHTMVWPMLKKLETDCSIFIKIVASGRPSIQGMNENDQRESTKGQPLFLGEEVIPKLEKLRLSKIDDIAMISGIQFRADFFHHIKVFEMNGSNFPIDFVQRLNNLENLELSCCDFKDLVSCEGDLAEKPDARTLSRIRKLKLGSCKNLPYIWKKDSELGHILSNLETFEVFGCDESINLGPSSTSFRNLTTLEVQWCNKMINLVTPSVVQSLAQLTKIRIEDCNRMTEIVANEGDENEITFSKLKYLELYHLQSLTSFCPGNHTFKFPSLEDLIVGSCPSLKVFSQGVSTTPKLQRVKESRYDHRGRWAGDLNTTIQQLYSEEGGYHYRYNLELSDTFPELMEIWNKSPQEILNFKNLGHLDVCNCSSLKYIFAPSMALSLKRLWDLQAKECPSMEAVIMEQGVEEEERTDKFTFSRLFSIKIESCSNLTSFYLGSRALKFPWLKRVRIADCPKMNTIASSYSRDKEKETSGDGSEKWDITTTFFSNKVVCPKLRDLDLSSINVQKIWNSQQLASSFHVQNLEQITIKGCHNLKYMFPSVMVKHFVLLRHLSILDCKIMEEVIFMGGLTEDEKMSQMLFPTLNFLKLEDLPQLRRFCDETDNEFPILRELVLTNCPVFKTFISKSVIEDVGDEPLIYQNVQGNNLEVDNSTLFNEKVLFPGLKTLTIKAMRGCRRIWQDQLTGNSFCKLNNIWVEGCGALLNIFPFNLMERLEELDKLQIVNCDSLEEIFEPQALIANQSDAITATKSIVVETETKFVFPRVTYLRLDKLPKLKSFYSKRHVTEWPSLKKMEVIECDKVEIFASKCPCFEETHAASQVEISNQQPLFQVNEATFPILEELRLKQNDTVKGTWHGQVLSTKCFRKLKVLELISVPEKSTALPYCFIQSLPNLEKLVLSDASFYQIFWSEELSDEERHASSLTRLSELRLSKLPELTNLWNEGFQPIPAFCNLRILQVLECGKLKTLVPSLVSFKNLKNLEVSRCYGFINLITCSTAKSLMVLERMSITDCEMIEEIIACGGDEMEGGIVFTRLKYLQLSCLPSLASFCLGDHNFEFPVLQKVIVKECPKMKIFCQGDLSTPKLKQVQLTEDEVKGRWENDLKTTVKQMFEEMNAQNSEVAEVTV</sequence>
<keyword evidence="3" id="KW-0547">Nucleotide-binding</keyword>
<protein>
    <submittedName>
        <fullName evidence="9 10">Uncharacterized protein LOC110414745 isoform X1</fullName>
    </submittedName>
</protein>
<dbReference type="RefSeq" id="XP_021281816.1">
    <property type="nucleotide sequence ID" value="XM_021426141.1"/>
</dbReference>
<dbReference type="InterPro" id="IPR032675">
    <property type="entry name" value="LRR_dom_sf"/>
</dbReference>
<gene>
    <name evidence="9 10 11" type="primary">LOC110414745</name>
</gene>
<dbReference type="InterPro" id="IPR042197">
    <property type="entry name" value="Apaf_helical"/>
</dbReference>
<dbReference type="FunFam" id="3.40.50.300:FF:001091">
    <property type="entry name" value="Probable disease resistance protein At1g61300"/>
    <property type="match status" value="1"/>
</dbReference>
<dbReference type="PANTHER" id="PTHR33463">
    <property type="entry name" value="NB-ARC DOMAIN-CONTAINING PROTEIN-RELATED"/>
    <property type="match status" value="1"/>
</dbReference>
<accession>A0A6J1A4Z0</accession>
<evidence type="ECO:0000256" key="2">
    <source>
        <dbReference type="ARBA" id="ARBA00022737"/>
    </source>
</evidence>
<organism evidence="8 11">
    <name type="scientific">Herrania umbratica</name>
    <dbReference type="NCBI Taxonomy" id="108875"/>
    <lineage>
        <taxon>Eukaryota</taxon>
        <taxon>Viridiplantae</taxon>
        <taxon>Streptophyta</taxon>
        <taxon>Embryophyta</taxon>
        <taxon>Tracheophyta</taxon>
        <taxon>Spermatophyta</taxon>
        <taxon>Magnoliopsida</taxon>
        <taxon>eudicotyledons</taxon>
        <taxon>Gunneridae</taxon>
        <taxon>Pentapetalae</taxon>
        <taxon>rosids</taxon>
        <taxon>malvids</taxon>
        <taxon>Malvales</taxon>
        <taxon>Malvaceae</taxon>
        <taxon>Byttnerioideae</taxon>
        <taxon>Herrania</taxon>
    </lineage>
</organism>
<evidence type="ECO:0000313" key="11">
    <source>
        <dbReference type="RefSeq" id="XP_021281816.1"/>
    </source>
</evidence>
<dbReference type="Proteomes" id="UP000504621">
    <property type="component" value="Unplaced"/>
</dbReference>
<dbReference type="Pfam" id="PF23247">
    <property type="entry name" value="LRR_RPS2"/>
    <property type="match status" value="8"/>
</dbReference>
<reference evidence="9 10" key="1">
    <citation type="submission" date="2025-04" db="UniProtKB">
        <authorList>
            <consortium name="RefSeq"/>
        </authorList>
    </citation>
    <scope>IDENTIFICATION</scope>
    <source>
        <tissue evidence="9 10">Leaf</tissue>
    </source>
</reference>
<dbReference type="Gene3D" id="3.80.10.10">
    <property type="entry name" value="Ribonuclease Inhibitor"/>
    <property type="match status" value="6"/>
</dbReference>
<dbReference type="Gene3D" id="1.10.8.430">
    <property type="entry name" value="Helical domain of apoptotic protease-activating factors"/>
    <property type="match status" value="1"/>
</dbReference>
<dbReference type="GeneID" id="110414745"/>
<dbReference type="SUPFAM" id="SSF52047">
    <property type="entry name" value="RNI-like"/>
    <property type="match status" value="2"/>
</dbReference>
<dbReference type="InterPro" id="IPR002182">
    <property type="entry name" value="NB-ARC"/>
</dbReference>
<dbReference type="RefSeq" id="XP_021281815.1">
    <property type="nucleotide sequence ID" value="XM_021426140.1"/>
</dbReference>
<dbReference type="SUPFAM" id="SSF52058">
    <property type="entry name" value="L domain-like"/>
    <property type="match status" value="3"/>
</dbReference>
<evidence type="ECO:0000259" key="7">
    <source>
        <dbReference type="SMART" id="SM00382"/>
    </source>
</evidence>
<dbReference type="GO" id="GO:0043531">
    <property type="term" value="F:ADP binding"/>
    <property type="evidence" value="ECO:0007669"/>
    <property type="project" value="InterPro"/>
</dbReference>
<name>A0A6J1A4Z0_9ROSI</name>
<dbReference type="InterPro" id="IPR003593">
    <property type="entry name" value="AAA+_ATPase"/>
</dbReference>
<evidence type="ECO:0000256" key="1">
    <source>
        <dbReference type="ARBA" id="ARBA00008894"/>
    </source>
</evidence>
<dbReference type="InterPro" id="IPR027417">
    <property type="entry name" value="P-loop_NTPase"/>
</dbReference>
<feature type="domain" description="AAA+ ATPase" evidence="7">
    <location>
        <begin position="172"/>
        <end position="307"/>
    </location>
</feature>
<evidence type="ECO:0000313" key="10">
    <source>
        <dbReference type="RefSeq" id="XP_021281815.1"/>
    </source>
</evidence>
<evidence type="ECO:0000256" key="5">
    <source>
        <dbReference type="ARBA" id="ARBA00022840"/>
    </source>
</evidence>
<dbReference type="GO" id="GO:0005524">
    <property type="term" value="F:ATP binding"/>
    <property type="evidence" value="ECO:0007669"/>
    <property type="project" value="UniProtKB-KW"/>
</dbReference>
<evidence type="ECO:0000313" key="9">
    <source>
        <dbReference type="RefSeq" id="XP_021281814.1"/>
    </source>
</evidence>
<dbReference type="InterPro" id="IPR055414">
    <property type="entry name" value="LRR_R13L4/SHOC2-like"/>
</dbReference>
<dbReference type="SUPFAM" id="SSF52540">
    <property type="entry name" value="P-loop containing nucleoside triphosphate hydrolases"/>
    <property type="match status" value="1"/>
</dbReference>
<dbReference type="PRINTS" id="PR00364">
    <property type="entry name" value="DISEASERSIST"/>
</dbReference>
<dbReference type="InterPro" id="IPR057135">
    <property type="entry name" value="At4g27190-like_LRR"/>
</dbReference>
<dbReference type="InterPro" id="IPR050905">
    <property type="entry name" value="Plant_NBS-LRR"/>
</dbReference>
<dbReference type="Pfam" id="PF00931">
    <property type="entry name" value="NB-ARC"/>
    <property type="match status" value="1"/>
</dbReference>